<proteinExistence type="inferred from homology"/>
<keyword evidence="8 13" id="KW-1208">Phospholipid metabolism</keyword>
<keyword evidence="3 13" id="KW-0521">NADP</keyword>
<feature type="binding site" evidence="13">
    <location>
        <position position="33"/>
    </location>
    <ligand>
        <name>NADPH</name>
        <dbReference type="ChEBI" id="CHEBI:57783"/>
    </ligand>
</feature>
<feature type="binding site" evidence="13">
    <location>
        <position position="254"/>
    </location>
    <ligand>
        <name>sn-glycerol 3-phosphate</name>
        <dbReference type="ChEBI" id="CHEBI:57597"/>
    </ligand>
</feature>
<dbReference type="GO" id="GO:0008654">
    <property type="term" value="P:phospholipid biosynthetic process"/>
    <property type="evidence" value="ECO:0007669"/>
    <property type="project" value="UniProtKB-KW"/>
</dbReference>
<protein>
    <recommendedName>
        <fullName evidence="11 13">Glycerol-3-phosphate dehydrogenase [NAD(P)+]</fullName>
        <ecNumber evidence="10 13">1.1.1.94</ecNumber>
    </recommendedName>
    <alternativeName>
        <fullName evidence="13">NAD(P)(+)-dependent glycerol-3-phosphate dehydrogenase</fullName>
    </alternativeName>
    <alternativeName>
        <fullName evidence="12 13">NAD(P)H-dependent dihydroxyacetone-phosphate reductase</fullName>
    </alternativeName>
</protein>
<dbReference type="GO" id="GO:0046167">
    <property type="term" value="P:glycerol-3-phosphate biosynthetic process"/>
    <property type="evidence" value="ECO:0007669"/>
    <property type="project" value="UniProtKB-UniRule"/>
</dbReference>
<dbReference type="InterPro" id="IPR006109">
    <property type="entry name" value="G3P_DH_NAD-dep_C"/>
</dbReference>
<dbReference type="KEGG" id="cgv:CGLAU_05805"/>
<dbReference type="Pfam" id="PF01210">
    <property type="entry name" value="NAD_Gly3P_dh_N"/>
    <property type="match status" value="1"/>
</dbReference>
<evidence type="ECO:0000256" key="8">
    <source>
        <dbReference type="ARBA" id="ARBA00023264"/>
    </source>
</evidence>
<comment type="catalytic activity">
    <reaction evidence="13">
        <text>sn-glycerol 3-phosphate + NAD(+) = dihydroxyacetone phosphate + NADH + H(+)</text>
        <dbReference type="Rhea" id="RHEA:11092"/>
        <dbReference type="ChEBI" id="CHEBI:15378"/>
        <dbReference type="ChEBI" id="CHEBI:57540"/>
        <dbReference type="ChEBI" id="CHEBI:57597"/>
        <dbReference type="ChEBI" id="CHEBI:57642"/>
        <dbReference type="ChEBI" id="CHEBI:57945"/>
        <dbReference type="EC" id="1.1.1.94"/>
    </reaction>
</comment>
<feature type="binding site" evidence="13">
    <location>
        <position position="280"/>
    </location>
    <ligand>
        <name>NADPH</name>
        <dbReference type="ChEBI" id="CHEBI:57783"/>
    </ligand>
</feature>
<evidence type="ECO:0000256" key="3">
    <source>
        <dbReference type="ARBA" id="ARBA00022857"/>
    </source>
</evidence>
<feature type="binding site" evidence="13">
    <location>
        <position position="244"/>
    </location>
    <ligand>
        <name>sn-glycerol 3-phosphate</name>
        <dbReference type="ChEBI" id="CHEBI:57597"/>
    </ligand>
</feature>
<dbReference type="PANTHER" id="PTHR11728:SF1">
    <property type="entry name" value="GLYCEROL-3-PHOSPHATE DEHYDROGENASE [NAD(+)] 2, CHLOROPLASTIC"/>
    <property type="match status" value="1"/>
</dbReference>
<evidence type="ECO:0000313" key="21">
    <source>
        <dbReference type="Proteomes" id="UP000217209"/>
    </source>
</evidence>
<dbReference type="InterPro" id="IPR008927">
    <property type="entry name" value="6-PGluconate_DH-like_C_sf"/>
</dbReference>
<feature type="binding site" evidence="13">
    <location>
        <position position="12"/>
    </location>
    <ligand>
        <name>NADPH</name>
        <dbReference type="ChEBI" id="CHEBI:57783"/>
    </ligand>
</feature>
<evidence type="ECO:0000256" key="14">
    <source>
        <dbReference type="PIRSR" id="PIRSR000114-1"/>
    </source>
</evidence>
<dbReference type="InterPro" id="IPR011128">
    <property type="entry name" value="G3P_DH_NAD-dep_N"/>
</dbReference>
<dbReference type="GO" id="GO:0005975">
    <property type="term" value="P:carbohydrate metabolic process"/>
    <property type="evidence" value="ECO:0007669"/>
    <property type="project" value="InterPro"/>
</dbReference>
<feature type="binding site" evidence="13">
    <location>
        <position position="49"/>
    </location>
    <ligand>
        <name>NADPH</name>
        <dbReference type="ChEBI" id="CHEBI:57783"/>
    </ligand>
</feature>
<evidence type="ECO:0000256" key="1">
    <source>
        <dbReference type="ARBA" id="ARBA00011009"/>
    </source>
</evidence>
<sequence length="332" mass="34381">MVNVAVMGAGSWGTTLAKVFADGGNAVQLWARRKELADTMATTRENPDYLAGIELPEAITPTSDAEQALGAADIAIFAVPSQTMRENLTHWTPLLRSDTTLLSISKGIETGTHMRMSEIIAEVTGADPSRIAVLSGPNLSREIAEEQPAATVIACEDENRAKLVQAACATNYLRPYTNTDVIGCEIGGATKNVIALACGMAAGQGLGENTIATLITRGLAEITRLGLSLGADARTFAGLAGMGDLVATCSSPLSRNRTFGSALGAGATMDEAKAATKGQVAEGVISSRSIFQLAESQGVDMPITAAVHAVCHGDFKVSDTVAALMGRSKKAE</sequence>
<dbReference type="EC" id="1.1.1.94" evidence="10 13"/>
<organism evidence="20 21">
    <name type="scientific">Corynebacterium glaucum</name>
    <dbReference type="NCBI Taxonomy" id="187491"/>
    <lineage>
        <taxon>Bacteria</taxon>
        <taxon>Bacillati</taxon>
        <taxon>Actinomycetota</taxon>
        <taxon>Actinomycetes</taxon>
        <taxon>Mycobacteriales</taxon>
        <taxon>Corynebacteriaceae</taxon>
        <taxon>Corynebacterium</taxon>
    </lineage>
</organism>
<dbReference type="NCBIfam" id="NF000942">
    <property type="entry name" value="PRK00094.1-4"/>
    <property type="match status" value="1"/>
</dbReference>
<dbReference type="SUPFAM" id="SSF51735">
    <property type="entry name" value="NAD(P)-binding Rossmann-fold domains"/>
    <property type="match status" value="1"/>
</dbReference>
<keyword evidence="6 13" id="KW-0443">Lipid metabolism</keyword>
<dbReference type="GO" id="GO:0141152">
    <property type="term" value="F:glycerol-3-phosphate dehydrogenase (NAD+) activity"/>
    <property type="evidence" value="ECO:0007669"/>
    <property type="project" value="RHEA"/>
</dbReference>
<dbReference type="EMBL" id="CP019688">
    <property type="protein sequence ID" value="AQQ15129.1"/>
    <property type="molecule type" value="Genomic_DNA"/>
</dbReference>
<keyword evidence="4 13" id="KW-0560">Oxidoreductase</keyword>
<keyword evidence="5 13" id="KW-0520">NAD</keyword>
<feature type="domain" description="Glycerol-3-phosphate dehydrogenase NAD-dependent C-terminal" evidence="19">
    <location>
        <begin position="180"/>
        <end position="321"/>
    </location>
</feature>
<feature type="active site" description="Proton acceptor" evidence="13 14">
    <location>
        <position position="191"/>
    </location>
</feature>
<evidence type="ECO:0000256" key="12">
    <source>
        <dbReference type="ARBA" id="ARBA00080511"/>
    </source>
</evidence>
<feature type="binding site" evidence="15">
    <location>
        <position position="106"/>
    </location>
    <ligand>
        <name>substrate</name>
    </ligand>
</feature>
<evidence type="ECO:0000259" key="18">
    <source>
        <dbReference type="Pfam" id="PF01210"/>
    </source>
</evidence>
<dbReference type="NCBIfam" id="NF000940">
    <property type="entry name" value="PRK00094.1-2"/>
    <property type="match status" value="1"/>
</dbReference>
<evidence type="ECO:0000256" key="9">
    <source>
        <dbReference type="ARBA" id="ARBA00052716"/>
    </source>
</evidence>
<accession>A0A1Q2HWB2</accession>
<evidence type="ECO:0000256" key="5">
    <source>
        <dbReference type="ARBA" id="ARBA00023027"/>
    </source>
</evidence>
<feature type="binding site" evidence="13">
    <location>
        <position position="106"/>
    </location>
    <ligand>
        <name>sn-glycerol 3-phosphate</name>
        <dbReference type="ChEBI" id="CHEBI:57597"/>
    </ligand>
</feature>
<dbReference type="PIRSF" id="PIRSF000114">
    <property type="entry name" value="Glycerol-3-P_dh"/>
    <property type="match status" value="1"/>
</dbReference>
<comment type="subcellular location">
    <subcellularLocation>
        <location evidence="13">Cytoplasm</location>
    </subcellularLocation>
</comment>
<feature type="binding site" evidence="13">
    <location>
        <position position="32"/>
    </location>
    <ligand>
        <name>NADPH</name>
        <dbReference type="ChEBI" id="CHEBI:57783"/>
    </ligand>
</feature>
<dbReference type="PANTHER" id="PTHR11728">
    <property type="entry name" value="GLYCEROL-3-PHOSPHATE DEHYDROGENASE"/>
    <property type="match status" value="1"/>
</dbReference>
<dbReference type="Gene3D" id="1.10.1040.10">
    <property type="entry name" value="N-(1-d-carboxylethyl)-l-norvaline Dehydrogenase, domain 2"/>
    <property type="match status" value="1"/>
</dbReference>
<evidence type="ECO:0000313" key="20">
    <source>
        <dbReference type="EMBL" id="AQQ15129.1"/>
    </source>
</evidence>
<feature type="binding site" evidence="16">
    <location>
        <begin position="8"/>
        <end position="13"/>
    </location>
    <ligand>
        <name>NAD(+)</name>
        <dbReference type="ChEBI" id="CHEBI:57540"/>
    </ligand>
</feature>
<feature type="binding site" evidence="15">
    <location>
        <begin position="255"/>
        <end position="256"/>
    </location>
    <ligand>
        <name>substrate</name>
    </ligand>
</feature>
<evidence type="ECO:0000256" key="11">
    <source>
        <dbReference type="ARBA" id="ARBA00069372"/>
    </source>
</evidence>
<keyword evidence="13" id="KW-0963">Cytoplasm</keyword>
<keyword evidence="21" id="KW-1185">Reference proteome</keyword>
<dbReference type="GO" id="GO:0006650">
    <property type="term" value="P:glycerophospholipid metabolic process"/>
    <property type="evidence" value="ECO:0007669"/>
    <property type="project" value="UniProtKB-UniRule"/>
</dbReference>
<feature type="binding site" evidence="13">
    <location>
        <position position="255"/>
    </location>
    <ligand>
        <name>NADPH</name>
        <dbReference type="ChEBI" id="CHEBI:57783"/>
    </ligand>
</feature>
<dbReference type="AlphaFoldDB" id="A0A1Q2HWB2"/>
<dbReference type="InterPro" id="IPR006168">
    <property type="entry name" value="G3P_DH_NAD-dep"/>
</dbReference>
<dbReference type="Gene3D" id="3.40.50.720">
    <property type="entry name" value="NAD(P)-binding Rossmann-like Domain"/>
    <property type="match status" value="1"/>
</dbReference>
<dbReference type="GO" id="GO:0046168">
    <property type="term" value="P:glycerol-3-phosphate catabolic process"/>
    <property type="evidence" value="ECO:0007669"/>
    <property type="project" value="InterPro"/>
</dbReference>
<dbReference type="GO" id="GO:0051287">
    <property type="term" value="F:NAD binding"/>
    <property type="evidence" value="ECO:0007669"/>
    <property type="project" value="InterPro"/>
</dbReference>
<dbReference type="FunFam" id="1.10.1040.10:FF:000001">
    <property type="entry name" value="Glycerol-3-phosphate dehydrogenase [NAD(P)+]"/>
    <property type="match status" value="1"/>
</dbReference>
<feature type="domain" description="Glycerol-3-phosphate dehydrogenase NAD-dependent N-terminal" evidence="18">
    <location>
        <begin position="3"/>
        <end position="160"/>
    </location>
</feature>
<keyword evidence="7 13" id="KW-0594">Phospholipid biosynthesis</keyword>
<dbReference type="OrthoDB" id="9812273at2"/>
<evidence type="ECO:0000256" key="7">
    <source>
        <dbReference type="ARBA" id="ARBA00023209"/>
    </source>
</evidence>
<comment type="catalytic activity">
    <reaction evidence="9">
        <text>sn-glycerol 3-phosphate + NADP(+) = dihydroxyacetone phosphate + NADPH + H(+)</text>
        <dbReference type="Rhea" id="RHEA:11096"/>
        <dbReference type="ChEBI" id="CHEBI:15378"/>
        <dbReference type="ChEBI" id="CHEBI:57597"/>
        <dbReference type="ChEBI" id="CHEBI:57642"/>
        <dbReference type="ChEBI" id="CHEBI:57783"/>
        <dbReference type="ChEBI" id="CHEBI:58349"/>
        <dbReference type="EC" id="1.1.1.94"/>
    </reaction>
    <physiologicalReaction direction="right-to-left" evidence="9">
        <dbReference type="Rhea" id="RHEA:11098"/>
    </physiologicalReaction>
</comment>
<feature type="binding site" evidence="13">
    <location>
        <position position="191"/>
    </location>
    <ligand>
        <name>sn-glycerol 3-phosphate</name>
        <dbReference type="ChEBI" id="CHEBI:57597"/>
    </ligand>
</feature>
<evidence type="ECO:0000256" key="17">
    <source>
        <dbReference type="RuleBase" id="RU000437"/>
    </source>
</evidence>
<feature type="binding site" evidence="13">
    <location>
        <position position="256"/>
    </location>
    <ligand>
        <name>sn-glycerol 3-phosphate</name>
        <dbReference type="ChEBI" id="CHEBI:57597"/>
    </ligand>
</feature>
<evidence type="ECO:0000256" key="15">
    <source>
        <dbReference type="PIRSR" id="PIRSR000114-2"/>
    </source>
</evidence>
<evidence type="ECO:0000256" key="4">
    <source>
        <dbReference type="ARBA" id="ARBA00023002"/>
    </source>
</evidence>
<dbReference type="PRINTS" id="PR00077">
    <property type="entry name" value="GPDHDRGNASE"/>
</dbReference>
<comment type="pathway">
    <text evidence="13">Membrane lipid metabolism; glycerophospholipid metabolism.</text>
</comment>
<evidence type="ECO:0000256" key="16">
    <source>
        <dbReference type="PIRSR" id="PIRSR000114-3"/>
    </source>
</evidence>
<dbReference type="Proteomes" id="UP000217209">
    <property type="component" value="Chromosome"/>
</dbReference>
<evidence type="ECO:0000256" key="2">
    <source>
        <dbReference type="ARBA" id="ARBA00022516"/>
    </source>
</evidence>
<dbReference type="FunFam" id="3.40.50.720:FF:000019">
    <property type="entry name" value="Glycerol-3-phosphate dehydrogenase [NAD(P)+]"/>
    <property type="match status" value="1"/>
</dbReference>
<evidence type="ECO:0000259" key="19">
    <source>
        <dbReference type="Pfam" id="PF07479"/>
    </source>
</evidence>
<dbReference type="InterPro" id="IPR036291">
    <property type="entry name" value="NAD(P)-bd_dom_sf"/>
</dbReference>
<evidence type="ECO:0000256" key="6">
    <source>
        <dbReference type="ARBA" id="ARBA00023098"/>
    </source>
</evidence>
<dbReference type="GO" id="GO:0005829">
    <property type="term" value="C:cytosol"/>
    <property type="evidence" value="ECO:0007669"/>
    <property type="project" value="TreeGrafter"/>
</dbReference>
<dbReference type="SUPFAM" id="SSF48179">
    <property type="entry name" value="6-phosphogluconate dehydrogenase C-terminal domain-like"/>
    <property type="match status" value="1"/>
</dbReference>
<keyword evidence="2 13" id="KW-0444">Lipid biosynthesis</keyword>
<feature type="binding site" evidence="13">
    <location>
        <position position="11"/>
    </location>
    <ligand>
        <name>NADPH</name>
        <dbReference type="ChEBI" id="CHEBI:57783"/>
    </ligand>
</feature>
<dbReference type="RefSeq" id="WP_095659860.1">
    <property type="nucleotide sequence ID" value="NZ_CP019688.1"/>
</dbReference>
<evidence type="ECO:0000256" key="13">
    <source>
        <dbReference type="HAMAP-Rule" id="MF_00394"/>
    </source>
</evidence>
<comment type="caution">
    <text evidence="13">Lacks conserved residue(s) required for the propagation of feature annotation.</text>
</comment>
<keyword evidence="13" id="KW-0547">Nucleotide-binding</keyword>
<feature type="binding site" evidence="13">
    <location>
        <position position="136"/>
    </location>
    <ligand>
        <name>sn-glycerol 3-phosphate</name>
        <dbReference type="ChEBI" id="CHEBI:57597"/>
    </ligand>
</feature>
<feature type="binding site" evidence="13">
    <location>
        <position position="282"/>
    </location>
    <ligand>
        <name>NADPH</name>
        <dbReference type="ChEBI" id="CHEBI:57783"/>
    </ligand>
</feature>
<name>A0A1Q2HWB2_9CORY</name>
<evidence type="ECO:0000256" key="10">
    <source>
        <dbReference type="ARBA" id="ARBA00066687"/>
    </source>
</evidence>
<dbReference type="Pfam" id="PF07479">
    <property type="entry name" value="NAD_Gly3P_dh_C"/>
    <property type="match status" value="1"/>
</dbReference>
<comment type="similarity">
    <text evidence="1 13 17">Belongs to the NAD-dependent glycerol-3-phosphate dehydrogenase family.</text>
</comment>
<comment type="function">
    <text evidence="13">Catalyzes the reduction of the glycolytic intermediate dihydroxyacetone phosphate (DHAP) to sn-glycerol 3-phosphate (G3P), the key precursor for phospholipid synthesis.</text>
</comment>
<feature type="binding site" evidence="13">
    <location>
        <position position="255"/>
    </location>
    <ligand>
        <name>sn-glycerol 3-phosphate</name>
        <dbReference type="ChEBI" id="CHEBI:57597"/>
    </ligand>
</feature>
<feature type="binding site" evidence="13">
    <location>
        <position position="106"/>
    </location>
    <ligand>
        <name>NADPH</name>
        <dbReference type="ChEBI" id="CHEBI:57783"/>
    </ligand>
</feature>
<dbReference type="InterPro" id="IPR013328">
    <property type="entry name" value="6PGD_dom2"/>
</dbReference>
<dbReference type="HAMAP" id="MF_00394">
    <property type="entry name" value="NAD_Glyc3P_dehydrog"/>
    <property type="match status" value="1"/>
</dbReference>
<feature type="binding site" evidence="16">
    <location>
        <position position="255"/>
    </location>
    <ligand>
        <name>NAD(+)</name>
        <dbReference type="ChEBI" id="CHEBI:57540"/>
    </ligand>
</feature>
<dbReference type="PROSITE" id="PS00957">
    <property type="entry name" value="NAD_G3PDH"/>
    <property type="match status" value="1"/>
</dbReference>
<dbReference type="GO" id="GO:0141153">
    <property type="term" value="F:glycerol-3-phosphate dehydrogenase (NADP+) activity"/>
    <property type="evidence" value="ECO:0007669"/>
    <property type="project" value="RHEA"/>
</dbReference>
<reference evidence="20 21" key="1">
    <citation type="submission" date="2016-12" db="EMBL/GenBank/DDBJ databases">
        <authorList>
            <person name="Song W.-J."/>
            <person name="Kurnit D.M."/>
        </authorList>
    </citation>
    <scope>NUCLEOTIDE SEQUENCE [LARGE SCALE GENOMIC DNA]</scope>
    <source>
        <strain evidence="20 21">DSM 30827</strain>
    </source>
</reference>
<gene>
    <name evidence="13 20" type="primary">gpsA</name>
    <name evidence="20" type="ORF">CGLAU_05805</name>
</gene>
<feature type="binding site" evidence="13">
    <location>
        <position position="140"/>
    </location>
    <ligand>
        <name>NADPH</name>
        <dbReference type="ChEBI" id="CHEBI:57783"/>
    </ligand>
</feature>
<dbReference type="UniPathway" id="UPA00940"/>